<sequence>MNQYPYEILIRLSAAGIVGASVRFAADQPNPLSQQLQTYISDPQSLGVADGQSGLKLADVLGQVATVALSQNQALQLQLADVQNRLAALPEGAK</sequence>
<proteinExistence type="predicted"/>
<keyword evidence="2" id="KW-1185">Reference proteome</keyword>
<dbReference type="EMBL" id="JAHDTB010000014">
    <property type="protein sequence ID" value="MBW8288994.1"/>
    <property type="molecule type" value="Genomic_DNA"/>
</dbReference>
<accession>A0ABS7FFY6</accession>
<reference evidence="1 2" key="1">
    <citation type="submission" date="2021-05" db="EMBL/GenBank/DDBJ databases">
        <title>Draft Whole Genome Sequencing Of Biosensor Chromobacterium violaceum Strain CV026 Reveals A Regulatory RNA In Chromobacterium violaceum Phenotype Regulatory Network.</title>
        <authorList>
            <person name="Hong K.W."/>
            <person name="Chan K.G."/>
            <person name="Chang C.-Y."/>
        </authorList>
    </citation>
    <scope>NUCLEOTIDE SEQUENCE [LARGE SCALE GENOMIC DNA]</scope>
    <source>
        <strain evidence="1 2">ATCC 31532</strain>
    </source>
</reference>
<dbReference type="RefSeq" id="WP_043573644.1">
    <property type="nucleotide sequence ID" value="NZ_CP142381.1"/>
</dbReference>
<comment type="caution">
    <text evidence="1">The sequence shown here is derived from an EMBL/GenBank/DDBJ whole genome shotgun (WGS) entry which is preliminary data.</text>
</comment>
<gene>
    <name evidence="1" type="ORF">KIF53_15280</name>
</gene>
<organism evidence="1 2">
    <name type="scientific">Chromobacterium subtsugae</name>
    <dbReference type="NCBI Taxonomy" id="251747"/>
    <lineage>
        <taxon>Bacteria</taxon>
        <taxon>Pseudomonadati</taxon>
        <taxon>Pseudomonadota</taxon>
        <taxon>Betaproteobacteria</taxon>
        <taxon>Neisseriales</taxon>
        <taxon>Chromobacteriaceae</taxon>
        <taxon>Chromobacterium</taxon>
    </lineage>
</organism>
<dbReference type="Proteomes" id="UP000711178">
    <property type="component" value="Unassembled WGS sequence"/>
</dbReference>
<evidence type="ECO:0000313" key="1">
    <source>
        <dbReference type="EMBL" id="MBW8288994.1"/>
    </source>
</evidence>
<name>A0ABS7FFY6_9NEIS</name>
<dbReference type="GeneID" id="89685791"/>
<evidence type="ECO:0000313" key="2">
    <source>
        <dbReference type="Proteomes" id="UP000711178"/>
    </source>
</evidence>
<protein>
    <submittedName>
        <fullName evidence="1">Uncharacterized protein</fullName>
    </submittedName>
</protein>